<dbReference type="EMBL" id="BPLR01010826">
    <property type="protein sequence ID" value="GIY42287.1"/>
    <property type="molecule type" value="Genomic_DNA"/>
</dbReference>
<organism evidence="1 2">
    <name type="scientific">Caerostris extrusa</name>
    <name type="common">Bark spider</name>
    <name type="synonym">Caerostris bankana</name>
    <dbReference type="NCBI Taxonomy" id="172846"/>
    <lineage>
        <taxon>Eukaryota</taxon>
        <taxon>Metazoa</taxon>
        <taxon>Ecdysozoa</taxon>
        <taxon>Arthropoda</taxon>
        <taxon>Chelicerata</taxon>
        <taxon>Arachnida</taxon>
        <taxon>Araneae</taxon>
        <taxon>Araneomorphae</taxon>
        <taxon>Entelegynae</taxon>
        <taxon>Araneoidea</taxon>
        <taxon>Araneidae</taxon>
        <taxon>Caerostris</taxon>
    </lineage>
</organism>
<comment type="caution">
    <text evidence="1">The sequence shown here is derived from an EMBL/GenBank/DDBJ whole genome shotgun (WGS) entry which is preliminary data.</text>
</comment>
<evidence type="ECO:0000313" key="2">
    <source>
        <dbReference type="Proteomes" id="UP001054945"/>
    </source>
</evidence>
<name>A0AAV4TBK3_CAEEX</name>
<proteinExistence type="predicted"/>
<reference evidence="1 2" key="1">
    <citation type="submission" date="2021-06" db="EMBL/GenBank/DDBJ databases">
        <title>Caerostris extrusa draft genome.</title>
        <authorList>
            <person name="Kono N."/>
            <person name="Arakawa K."/>
        </authorList>
    </citation>
    <scope>NUCLEOTIDE SEQUENCE [LARGE SCALE GENOMIC DNA]</scope>
</reference>
<protein>
    <submittedName>
        <fullName evidence="1">Uncharacterized protein</fullName>
    </submittedName>
</protein>
<accession>A0AAV4TBK3</accession>
<dbReference type="Proteomes" id="UP001054945">
    <property type="component" value="Unassembled WGS sequence"/>
</dbReference>
<gene>
    <name evidence="1" type="ORF">CEXT_699731</name>
</gene>
<evidence type="ECO:0000313" key="1">
    <source>
        <dbReference type="EMBL" id="GIY42287.1"/>
    </source>
</evidence>
<dbReference type="AlphaFoldDB" id="A0AAV4TBK3"/>
<keyword evidence="2" id="KW-1185">Reference proteome</keyword>
<sequence>METNSNKCRDFRTVAVFKMESFKVAVFHVVSSGHTLSSNYLGTMMWCKGISTVTMPVSPDGKYGRVEGKRSCRCVQFA</sequence>